<sequence length="95" mass="10502">MSRLVHNPGDKDMLSSIDLADTYVNSLELRRCPFCGEEAEVYAGSMCGRIRVVVLCSKCKCSTPSEFTGHELIGGKDIMVYDAISAAAARWNRRQ</sequence>
<dbReference type="Proteomes" id="UP000787672">
    <property type="component" value="Unassembled WGS sequence"/>
</dbReference>
<keyword evidence="2" id="KW-1185">Reference proteome</keyword>
<reference evidence="1 2" key="1">
    <citation type="submission" date="2021-06" db="EMBL/GenBank/DDBJ databases">
        <authorList>
            <person name="Sun Q."/>
            <person name="Li D."/>
        </authorList>
    </citation>
    <scope>NUCLEOTIDE SEQUENCE [LARGE SCALE GENOMIC DNA]</scope>
    <source>
        <strain evidence="1 2">MSJ-2</strain>
    </source>
</reference>
<dbReference type="EMBL" id="JAHLQN010000001">
    <property type="protein sequence ID" value="MBU5625683.1"/>
    <property type="molecule type" value="Genomic_DNA"/>
</dbReference>
<gene>
    <name evidence="1" type="ORF">KQI82_01875</name>
</gene>
<accession>A0ABS6F5V9</accession>
<dbReference type="RefSeq" id="WP_216557927.1">
    <property type="nucleotide sequence ID" value="NZ_JAHLQN010000001.1"/>
</dbReference>
<evidence type="ECO:0000313" key="2">
    <source>
        <dbReference type="Proteomes" id="UP000787672"/>
    </source>
</evidence>
<evidence type="ECO:0008006" key="3">
    <source>
        <dbReference type="Google" id="ProtNLM"/>
    </source>
</evidence>
<protein>
    <recommendedName>
        <fullName evidence="3">Restriction alleviation protein, Lar family</fullName>
    </recommendedName>
</protein>
<comment type="caution">
    <text evidence="1">The sequence shown here is derived from an EMBL/GenBank/DDBJ whole genome shotgun (WGS) entry which is preliminary data.</text>
</comment>
<name>A0ABS6F5V9_9FIRM</name>
<organism evidence="1 2">
    <name type="scientific">Dysosmobacter acutus</name>
    <dbReference type="NCBI Taxonomy" id="2841504"/>
    <lineage>
        <taxon>Bacteria</taxon>
        <taxon>Bacillati</taxon>
        <taxon>Bacillota</taxon>
        <taxon>Clostridia</taxon>
        <taxon>Eubacteriales</taxon>
        <taxon>Oscillospiraceae</taxon>
        <taxon>Dysosmobacter</taxon>
    </lineage>
</organism>
<evidence type="ECO:0000313" key="1">
    <source>
        <dbReference type="EMBL" id="MBU5625683.1"/>
    </source>
</evidence>
<proteinExistence type="predicted"/>